<dbReference type="PANTHER" id="PTHR33495">
    <property type="entry name" value="ANTI-SIGMA FACTOR ANTAGONIST TM_1081-RELATED-RELATED"/>
    <property type="match status" value="1"/>
</dbReference>
<protein>
    <recommendedName>
        <fullName evidence="2">Anti-sigma factor antagonist</fullName>
    </recommendedName>
</protein>
<reference evidence="5" key="1">
    <citation type="journal article" date="2019" name="Int. J. Syst. Evol. Microbiol.">
        <title>The Global Catalogue of Microorganisms (GCM) 10K type strain sequencing project: providing services to taxonomists for standard genome sequencing and annotation.</title>
        <authorList>
            <consortium name="The Broad Institute Genomics Platform"/>
            <consortium name="The Broad Institute Genome Sequencing Center for Infectious Disease"/>
            <person name="Wu L."/>
            <person name="Ma J."/>
        </authorList>
    </citation>
    <scope>NUCLEOTIDE SEQUENCE [LARGE SCALE GENOMIC DNA]</scope>
    <source>
        <strain evidence="5">JCM 9091</strain>
    </source>
</reference>
<dbReference type="PANTHER" id="PTHR33495:SF2">
    <property type="entry name" value="ANTI-SIGMA FACTOR ANTAGONIST TM_1081-RELATED"/>
    <property type="match status" value="1"/>
</dbReference>
<dbReference type="Gene3D" id="3.30.750.24">
    <property type="entry name" value="STAS domain"/>
    <property type="match status" value="1"/>
</dbReference>
<dbReference type="Proteomes" id="UP001501532">
    <property type="component" value="Unassembled WGS sequence"/>
</dbReference>
<comment type="similarity">
    <text evidence="1 2">Belongs to the anti-sigma-factor antagonist family.</text>
</comment>
<evidence type="ECO:0000259" key="3">
    <source>
        <dbReference type="PROSITE" id="PS50801"/>
    </source>
</evidence>
<evidence type="ECO:0000256" key="2">
    <source>
        <dbReference type="RuleBase" id="RU003749"/>
    </source>
</evidence>
<evidence type="ECO:0000256" key="1">
    <source>
        <dbReference type="ARBA" id="ARBA00009013"/>
    </source>
</evidence>
<dbReference type="InterPro" id="IPR036513">
    <property type="entry name" value="STAS_dom_sf"/>
</dbReference>
<proteinExistence type="inferred from homology"/>
<evidence type="ECO:0000313" key="5">
    <source>
        <dbReference type="Proteomes" id="UP001501532"/>
    </source>
</evidence>
<feature type="domain" description="STAS" evidence="3">
    <location>
        <begin position="19"/>
        <end position="128"/>
    </location>
</feature>
<comment type="caution">
    <text evidence="4">The sequence shown here is derived from an EMBL/GenBank/DDBJ whole genome shotgun (WGS) entry which is preliminary data.</text>
</comment>
<evidence type="ECO:0000313" key="4">
    <source>
        <dbReference type="EMBL" id="GAA3066154.1"/>
    </source>
</evidence>
<dbReference type="EMBL" id="BAAAUF010000056">
    <property type="protein sequence ID" value="GAA3066154.1"/>
    <property type="molecule type" value="Genomic_DNA"/>
</dbReference>
<gene>
    <name evidence="4" type="ORF">GCM10010448_57000</name>
</gene>
<dbReference type="NCBIfam" id="TIGR00377">
    <property type="entry name" value="ant_ant_sig"/>
    <property type="match status" value="1"/>
</dbReference>
<dbReference type="PROSITE" id="PS50801">
    <property type="entry name" value="STAS"/>
    <property type="match status" value="1"/>
</dbReference>
<dbReference type="InterPro" id="IPR002645">
    <property type="entry name" value="STAS_dom"/>
</dbReference>
<dbReference type="Pfam" id="PF01740">
    <property type="entry name" value="STAS"/>
    <property type="match status" value="1"/>
</dbReference>
<accession>A0ABP6LYI5</accession>
<name>A0ABP6LYI5_9ACTN</name>
<organism evidence="4 5">
    <name type="scientific">Streptomyces glomeratus</name>
    <dbReference type="NCBI Taxonomy" id="284452"/>
    <lineage>
        <taxon>Bacteria</taxon>
        <taxon>Bacillati</taxon>
        <taxon>Actinomycetota</taxon>
        <taxon>Actinomycetes</taxon>
        <taxon>Kitasatosporales</taxon>
        <taxon>Streptomycetaceae</taxon>
        <taxon>Streptomyces</taxon>
    </lineage>
</organism>
<dbReference type="InterPro" id="IPR003658">
    <property type="entry name" value="Anti-sigma_ant"/>
</dbReference>
<dbReference type="RefSeq" id="WP_234520097.1">
    <property type="nucleotide sequence ID" value="NZ_BAAAUF010000056.1"/>
</dbReference>
<dbReference type="SUPFAM" id="SSF52091">
    <property type="entry name" value="SpoIIaa-like"/>
    <property type="match status" value="1"/>
</dbReference>
<sequence>MREIPSGSSSGHPQHVGSGTTLVRLRGEIDILAALALGPRLDALTAGPRPDLVLDLRPVSFIDCSGLSLLCRARNRVVARGGRLRLVVDGTPVLRVLRYARLADVFEIGRHPPAEAVPVPVPDAVGLRTAR</sequence>
<keyword evidence="5" id="KW-1185">Reference proteome</keyword>
<dbReference type="CDD" id="cd07043">
    <property type="entry name" value="STAS_anti-anti-sigma_factors"/>
    <property type="match status" value="1"/>
</dbReference>